<organism evidence="3 4">
    <name type="scientific">Eragrostis curvula</name>
    <name type="common">weeping love grass</name>
    <dbReference type="NCBI Taxonomy" id="38414"/>
    <lineage>
        <taxon>Eukaryota</taxon>
        <taxon>Viridiplantae</taxon>
        <taxon>Streptophyta</taxon>
        <taxon>Embryophyta</taxon>
        <taxon>Tracheophyta</taxon>
        <taxon>Spermatophyta</taxon>
        <taxon>Magnoliopsida</taxon>
        <taxon>Liliopsida</taxon>
        <taxon>Poales</taxon>
        <taxon>Poaceae</taxon>
        <taxon>PACMAD clade</taxon>
        <taxon>Chloridoideae</taxon>
        <taxon>Eragrostideae</taxon>
        <taxon>Eragrostidinae</taxon>
        <taxon>Eragrostis</taxon>
    </lineage>
</organism>
<dbReference type="PANTHER" id="PTHR32153">
    <property type="entry name" value="OJ000223_09.16 PROTEIN"/>
    <property type="match status" value="1"/>
</dbReference>
<feature type="domain" description="At1g61320/AtMIF1 LRR" evidence="2">
    <location>
        <begin position="298"/>
        <end position="442"/>
    </location>
</feature>
<reference evidence="3 4" key="1">
    <citation type="journal article" date="2019" name="Sci. Rep.">
        <title>A high-quality genome of Eragrostis curvula grass provides insights into Poaceae evolution and supports new strategies to enhance forage quality.</title>
        <authorList>
            <person name="Carballo J."/>
            <person name="Santos B.A.C.M."/>
            <person name="Zappacosta D."/>
            <person name="Garbus I."/>
            <person name="Selva J.P."/>
            <person name="Gallo C.A."/>
            <person name="Diaz A."/>
            <person name="Albertini E."/>
            <person name="Caccamo M."/>
            <person name="Echenique V."/>
        </authorList>
    </citation>
    <scope>NUCLEOTIDE SEQUENCE [LARGE SCALE GENOMIC DNA]</scope>
    <source>
        <strain evidence="4">cv. Victoria</strain>
        <tissue evidence="3">Leaf</tissue>
    </source>
</reference>
<dbReference type="InterPro" id="IPR044997">
    <property type="entry name" value="F-box_plant"/>
</dbReference>
<name>A0A5J9UGC4_9POAL</name>
<sequence>MMMESDLHVHNVSNNSLHSVRVTTDFPNSSHSTLSSYVLQPTSRTEGDEAEDKLSALPDDILIDIAGRLDDLRSTIRLGALSKRWRHIPRSLPVVKIDVCDICPPSRNNPLAHRYTLDKKLTAHAAATAWLLSPATQTQRTIRKLYLGVYLVDPYLQSVGRAVEDFVAARGGGSLEDLQFTVQPASAAADIDKDGAVFGQRFMSFFDACPVAFKCLTCLDLKKILLQRIGHPCSARRLHTIELVNVPRLEQLKCYQWCGDDLPMRFGYVPCLELVAVSSSCFDWQEPFNLSEWLANCGNLYNLSLDFQDEKIWVKPEGPGQLSRIFSNLRVVSLLNISHDCDFDWTLYVLEAAPSITKFCIKMSWHTCGRNKCEDSADKTNVSWQTSKFQCPNLTLLQIEGFAVEKKAMEYVRLVIKHAPSLKRIRLIKQRPDERCDSIYCQHRSPTRLKFPVRQRENDMIRERLTDGLSSSVKISME</sequence>
<evidence type="ECO:0000256" key="1">
    <source>
        <dbReference type="SAM" id="MobiDB-lite"/>
    </source>
</evidence>
<dbReference type="InterPro" id="IPR055357">
    <property type="entry name" value="LRR_At1g61320_AtMIF1"/>
</dbReference>
<feature type="non-terminal residue" evidence="3">
    <location>
        <position position="1"/>
    </location>
</feature>
<accession>A0A5J9UGC4</accession>
<evidence type="ECO:0000313" key="3">
    <source>
        <dbReference type="EMBL" id="TVU22367.1"/>
    </source>
</evidence>
<feature type="compositionally biased region" description="Polar residues" evidence="1">
    <location>
        <begin position="27"/>
        <end position="44"/>
    </location>
</feature>
<dbReference type="Proteomes" id="UP000324897">
    <property type="component" value="Unassembled WGS sequence"/>
</dbReference>
<dbReference type="Gramene" id="TVU22367">
    <property type="protein sequence ID" value="TVU22367"/>
    <property type="gene ID" value="EJB05_32058"/>
</dbReference>
<protein>
    <recommendedName>
        <fullName evidence="2">At1g61320/AtMIF1 LRR domain-containing protein</fullName>
    </recommendedName>
</protein>
<dbReference type="Pfam" id="PF23622">
    <property type="entry name" value="LRR_At1g61320_AtMIF1"/>
    <property type="match status" value="1"/>
</dbReference>
<dbReference type="EMBL" id="RWGY01000026">
    <property type="protein sequence ID" value="TVU22367.1"/>
    <property type="molecule type" value="Genomic_DNA"/>
</dbReference>
<dbReference type="OrthoDB" id="691203at2759"/>
<dbReference type="SUPFAM" id="SSF52047">
    <property type="entry name" value="RNI-like"/>
    <property type="match status" value="1"/>
</dbReference>
<dbReference type="AlphaFoldDB" id="A0A5J9UGC4"/>
<dbReference type="Gene3D" id="3.80.10.10">
    <property type="entry name" value="Ribonuclease Inhibitor"/>
    <property type="match status" value="1"/>
</dbReference>
<evidence type="ECO:0000313" key="4">
    <source>
        <dbReference type="Proteomes" id="UP000324897"/>
    </source>
</evidence>
<dbReference type="InterPro" id="IPR032675">
    <property type="entry name" value="LRR_dom_sf"/>
</dbReference>
<dbReference type="SUPFAM" id="SSF81383">
    <property type="entry name" value="F-box domain"/>
    <property type="match status" value="1"/>
</dbReference>
<gene>
    <name evidence="3" type="ORF">EJB05_32058</name>
</gene>
<feature type="region of interest" description="Disordered" evidence="1">
    <location>
        <begin position="27"/>
        <end position="52"/>
    </location>
</feature>
<comment type="caution">
    <text evidence="3">The sequence shown here is derived from an EMBL/GenBank/DDBJ whole genome shotgun (WGS) entry which is preliminary data.</text>
</comment>
<proteinExistence type="predicted"/>
<keyword evidence="4" id="KW-1185">Reference proteome</keyword>
<evidence type="ECO:0000259" key="2">
    <source>
        <dbReference type="Pfam" id="PF23622"/>
    </source>
</evidence>
<dbReference type="InterPro" id="IPR036047">
    <property type="entry name" value="F-box-like_dom_sf"/>
</dbReference>